<evidence type="ECO:0000256" key="1">
    <source>
        <dbReference type="SAM" id="MobiDB-lite"/>
    </source>
</evidence>
<feature type="transmembrane region" description="Helical" evidence="2">
    <location>
        <begin position="55"/>
        <end position="76"/>
    </location>
</feature>
<proteinExistence type="predicted"/>
<accession>A0AAV9UBP4</accession>
<keyword evidence="2" id="KW-0472">Membrane</keyword>
<protein>
    <submittedName>
        <fullName evidence="3">Uncharacterized protein</fullName>
    </submittedName>
</protein>
<reference evidence="3 4" key="1">
    <citation type="submission" date="2019-10" db="EMBL/GenBank/DDBJ databases">
        <authorList>
            <person name="Palmer J.M."/>
        </authorList>
    </citation>
    <scope>NUCLEOTIDE SEQUENCE [LARGE SCALE GENOMIC DNA]</scope>
    <source>
        <strain evidence="3 4">TWF730</strain>
    </source>
</reference>
<keyword evidence="4" id="KW-1185">Reference proteome</keyword>
<dbReference type="AlphaFoldDB" id="A0AAV9UBP4"/>
<gene>
    <name evidence="3" type="ORF">TWF730_002268</name>
</gene>
<organism evidence="3 4">
    <name type="scientific">Orbilia blumenaviensis</name>
    <dbReference type="NCBI Taxonomy" id="1796055"/>
    <lineage>
        <taxon>Eukaryota</taxon>
        <taxon>Fungi</taxon>
        <taxon>Dikarya</taxon>
        <taxon>Ascomycota</taxon>
        <taxon>Pezizomycotina</taxon>
        <taxon>Orbiliomycetes</taxon>
        <taxon>Orbiliales</taxon>
        <taxon>Orbiliaceae</taxon>
        <taxon>Orbilia</taxon>
    </lineage>
</organism>
<evidence type="ECO:0000313" key="4">
    <source>
        <dbReference type="Proteomes" id="UP001373714"/>
    </source>
</evidence>
<keyword evidence="2" id="KW-1133">Transmembrane helix</keyword>
<name>A0AAV9UBP4_9PEZI</name>
<feature type="region of interest" description="Disordered" evidence="1">
    <location>
        <begin position="100"/>
        <end position="120"/>
    </location>
</feature>
<sequence>MSRPTGMTLMMMAGGAAAAIPAGSYIYAADNPKADPIHGGTGDILTDRPKVTKCIVVALCAFVVIGFFGVSIWRFARYRRRHRRGSADVEIASVARHRRRASRRRRYREPPPPYSAAASQQPLNMGYLEGGRMTTIDGIESRSAPNDSDLPVIPAPAYKL</sequence>
<dbReference type="Proteomes" id="UP001373714">
    <property type="component" value="Unassembled WGS sequence"/>
</dbReference>
<keyword evidence="2" id="KW-0812">Transmembrane</keyword>
<comment type="caution">
    <text evidence="3">The sequence shown here is derived from an EMBL/GenBank/DDBJ whole genome shotgun (WGS) entry which is preliminary data.</text>
</comment>
<dbReference type="EMBL" id="JAVHNS010000012">
    <property type="protein sequence ID" value="KAK6338194.1"/>
    <property type="molecule type" value="Genomic_DNA"/>
</dbReference>
<evidence type="ECO:0000256" key="2">
    <source>
        <dbReference type="SAM" id="Phobius"/>
    </source>
</evidence>
<evidence type="ECO:0000313" key="3">
    <source>
        <dbReference type="EMBL" id="KAK6338194.1"/>
    </source>
</evidence>